<dbReference type="EMBL" id="JAQJAC010000004">
    <property type="protein sequence ID" value="KAJ5586044.1"/>
    <property type="molecule type" value="Genomic_DNA"/>
</dbReference>
<dbReference type="Pfam" id="PF13391">
    <property type="entry name" value="HNH_2"/>
    <property type="match status" value="1"/>
</dbReference>
<gene>
    <name evidence="2" type="ORF">N7450_005831</name>
</gene>
<dbReference type="AlphaFoldDB" id="A0AAD6GSB5"/>
<keyword evidence="3" id="KW-1185">Reference proteome</keyword>
<feature type="domain" description="HNH nuclease" evidence="1">
    <location>
        <begin position="181"/>
        <end position="243"/>
    </location>
</feature>
<reference evidence="2 3" key="1">
    <citation type="journal article" date="2023" name="IMA Fungus">
        <title>Comparative genomic study of the Penicillium genus elucidates a diverse pangenome and 15 lateral gene transfer events.</title>
        <authorList>
            <person name="Petersen C."/>
            <person name="Sorensen T."/>
            <person name="Nielsen M.R."/>
            <person name="Sondergaard T.E."/>
            <person name="Sorensen J.L."/>
            <person name="Fitzpatrick D.A."/>
            <person name="Frisvad J.C."/>
            <person name="Nielsen K.L."/>
        </authorList>
    </citation>
    <scope>NUCLEOTIDE SEQUENCE [LARGE SCALE GENOMIC DNA]</scope>
    <source>
        <strain evidence="2 3">IBT 29057</strain>
    </source>
</reference>
<organism evidence="2 3">
    <name type="scientific">Penicillium hetheringtonii</name>
    <dbReference type="NCBI Taxonomy" id="911720"/>
    <lineage>
        <taxon>Eukaryota</taxon>
        <taxon>Fungi</taxon>
        <taxon>Dikarya</taxon>
        <taxon>Ascomycota</taxon>
        <taxon>Pezizomycotina</taxon>
        <taxon>Eurotiomycetes</taxon>
        <taxon>Eurotiomycetidae</taxon>
        <taxon>Eurotiales</taxon>
        <taxon>Aspergillaceae</taxon>
        <taxon>Penicillium</taxon>
    </lineage>
</organism>
<evidence type="ECO:0000259" key="1">
    <source>
        <dbReference type="Pfam" id="PF13391"/>
    </source>
</evidence>
<proteinExistence type="predicted"/>
<accession>A0AAD6GSB5</accession>
<name>A0AAD6GSB5_9EURO</name>
<sequence>MSRIPEVPPVILSRLPKSLYDDLVVRRQRNLDLSQNAQDYRCVSDFLEDRIKLLTNDIQYIESAHRGLGFALDNLSLSAKEFRDALRPFIPPSRLISKELRNLKRQKKLISEDLEDEVAVRKRQRTGPSTTGLYLRAYTDSMLQRVMAACGKRKPQKTFNARQFKYSVNEYYGIEKGSGFCQITGCEFIADDVKAAHIVPKSLTGEEISYLFGGEIVVSLDPRNALSLHKRVEEGLDRGDIVVLPISQAQDTGDTEIPSKWKCVLVDQSKRGLTVTRMGGIHILWGDIDGNELVFLNDNRPAKRYLYFRFVMTYLHWKKNGILTPFVSNVETVRQFWPTPGPYLRQSMLCALARNISGVDLPNSLVQDRTFNDDEYPPLADELAHEPAASGSITASIIAASDIENAMLASMRNAVSDSETSCCSCSSTINQDDEDRLVFEDCME</sequence>
<comment type="caution">
    <text evidence="2">The sequence shown here is derived from an EMBL/GenBank/DDBJ whole genome shotgun (WGS) entry which is preliminary data.</text>
</comment>
<evidence type="ECO:0000313" key="2">
    <source>
        <dbReference type="EMBL" id="KAJ5586044.1"/>
    </source>
</evidence>
<dbReference type="InterPro" id="IPR003615">
    <property type="entry name" value="HNH_nuc"/>
</dbReference>
<protein>
    <recommendedName>
        <fullName evidence="1">HNH nuclease domain-containing protein</fullName>
    </recommendedName>
</protein>
<evidence type="ECO:0000313" key="3">
    <source>
        <dbReference type="Proteomes" id="UP001216150"/>
    </source>
</evidence>
<dbReference type="Proteomes" id="UP001216150">
    <property type="component" value="Unassembled WGS sequence"/>
</dbReference>